<feature type="transmembrane region" description="Helical" evidence="1">
    <location>
        <begin position="298"/>
        <end position="315"/>
    </location>
</feature>
<dbReference type="Pfam" id="PF26629">
    <property type="entry name" value="GT2_TM_C"/>
    <property type="match status" value="1"/>
</dbReference>
<accession>A0A2H0RHH5</accession>
<feature type="transmembrane region" description="Helical" evidence="1">
    <location>
        <begin position="335"/>
        <end position="362"/>
    </location>
</feature>
<dbReference type="InterPro" id="IPR058718">
    <property type="entry name" value="Agl6_TM_C"/>
</dbReference>
<dbReference type="EMBL" id="PCYK01000014">
    <property type="protein sequence ID" value="PIR46012.1"/>
    <property type="molecule type" value="Genomic_DNA"/>
</dbReference>
<dbReference type="PANTHER" id="PTHR48090:SF7">
    <property type="entry name" value="RFBJ PROTEIN"/>
    <property type="match status" value="1"/>
</dbReference>
<protein>
    <submittedName>
        <fullName evidence="4">Dolichol-P-glucose synthetase</fullName>
    </submittedName>
</protein>
<keyword evidence="1" id="KW-0472">Membrane</keyword>
<dbReference type="Pfam" id="PF00535">
    <property type="entry name" value="Glycos_transf_2"/>
    <property type="match status" value="1"/>
</dbReference>
<feature type="transmembrane region" description="Helical" evidence="1">
    <location>
        <begin position="229"/>
        <end position="249"/>
    </location>
</feature>
<feature type="domain" description="Low-salt glycan biosynthesis hexosyltransferase Agl6 C-terminal transmembrane region" evidence="3">
    <location>
        <begin position="271"/>
        <end position="359"/>
    </location>
</feature>
<evidence type="ECO:0000313" key="4">
    <source>
        <dbReference type="EMBL" id="PIR46012.1"/>
    </source>
</evidence>
<evidence type="ECO:0000256" key="1">
    <source>
        <dbReference type="SAM" id="Phobius"/>
    </source>
</evidence>
<dbReference type="InterPro" id="IPR050256">
    <property type="entry name" value="Glycosyltransferase_2"/>
</dbReference>
<dbReference type="Gene3D" id="3.90.550.10">
    <property type="entry name" value="Spore Coat Polysaccharide Biosynthesis Protein SpsA, Chain A"/>
    <property type="match status" value="1"/>
</dbReference>
<comment type="caution">
    <text evidence="4">The sequence shown here is derived from an EMBL/GenBank/DDBJ whole genome shotgun (WGS) entry which is preliminary data.</text>
</comment>
<organism evidence="4 5">
    <name type="scientific">Candidatus Vogelbacteria bacterium CG10_big_fil_rev_8_21_14_0_10_49_38</name>
    <dbReference type="NCBI Taxonomy" id="1975043"/>
    <lineage>
        <taxon>Bacteria</taxon>
        <taxon>Candidatus Vogeliibacteriota</taxon>
    </lineage>
</organism>
<sequence length="364" mass="40772">MTTDPELSVILPCRNEAAALPICLQQIRTVIAEHQLDAEVIVSDSSVDRSPEIARSFGAILVKHDQLGYGRAYLAGFEVAAGRYLFLADADGTYDFKEIPRFLSELRAGADLVIGDRFRGRIESGAMPWLHRRVGNPALSFLFRLFFRSPVRDVHCGLRAISRSALARLNLRATGMEFASEMIITAVNQKLKIKELAIDYHRRLGRSKLRSWPDGWRHLRFMLMFAPDYLFFGPGGLLILAGLGAFAIWSANASYGAFMFLLGWQIIFLGLFTKTYMKVSGFIKEDRLVEWLARHLRFETGLLVGLIFLLLSLSLKLGLVFEGARRILVWPADTVIILGLTLAVFGVQAMFASFLISILLVAKK</sequence>
<dbReference type="InterPro" id="IPR001173">
    <property type="entry name" value="Glyco_trans_2-like"/>
</dbReference>
<dbReference type="InterPro" id="IPR029044">
    <property type="entry name" value="Nucleotide-diphossugar_trans"/>
</dbReference>
<keyword evidence="1" id="KW-0812">Transmembrane</keyword>
<name>A0A2H0RHH5_9BACT</name>
<dbReference type="PANTHER" id="PTHR48090">
    <property type="entry name" value="UNDECAPRENYL-PHOSPHATE 4-DEOXY-4-FORMAMIDO-L-ARABINOSE TRANSFERASE-RELATED"/>
    <property type="match status" value="1"/>
</dbReference>
<dbReference type="AlphaFoldDB" id="A0A2H0RHH5"/>
<evidence type="ECO:0000259" key="2">
    <source>
        <dbReference type="Pfam" id="PF00535"/>
    </source>
</evidence>
<evidence type="ECO:0000259" key="3">
    <source>
        <dbReference type="Pfam" id="PF26629"/>
    </source>
</evidence>
<gene>
    <name evidence="4" type="ORF">COV08_01925</name>
</gene>
<proteinExistence type="predicted"/>
<reference evidence="4 5" key="1">
    <citation type="submission" date="2017-09" db="EMBL/GenBank/DDBJ databases">
        <title>Depth-based differentiation of microbial function through sediment-hosted aquifers and enrichment of novel symbionts in the deep terrestrial subsurface.</title>
        <authorList>
            <person name="Probst A.J."/>
            <person name="Ladd B."/>
            <person name="Jarett J.K."/>
            <person name="Geller-Mcgrath D.E."/>
            <person name="Sieber C.M."/>
            <person name="Emerson J.B."/>
            <person name="Anantharaman K."/>
            <person name="Thomas B.C."/>
            <person name="Malmstrom R."/>
            <person name="Stieglmeier M."/>
            <person name="Klingl A."/>
            <person name="Woyke T."/>
            <person name="Ryan C.M."/>
            <person name="Banfield J.F."/>
        </authorList>
    </citation>
    <scope>NUCLEOTIDE SEQUENCE [LARGE SCALE GENOMIC DNA]</scope>
    <source>
        <strain evidence="4">CG10_big_fil_rev_8_21_14_0_10_49_38</strain>
    </source>
</reference>
<keyword evidence="1" id="KW-1133">Transmembrane helix</keyword>
<evidence type="ECO:0000313" key="5">
    <source>
        <dbReference type="Proteomes" id="UP000230431"/>
    </source>
</evidence>
<feature type="domain" description="Glycosyltransferase 2-like" evidence="2">
    <location>
        <begin position="8"/>
        <end position="167"/>
    </location>
</feature>
<dbReference type="CDD" id="cd04179">
    <property type="entry name" value="DPM_DPG-synthase_like"/>
    <property type="match status" value="1"/>
</dbReference>
<dbReference type="SUPFAM" id="SSF53448">
    <property type="entry name" value="Nucleotide-diphospho-sugar transferases"/>
    <property type="match status" value="1"/>
</dbReference>
<dbReference type="Proteomes" id="UP000230431">
    <property type="component" value="Unassembled WGS sequence"/>
</dbReference>
<feature type="transmembrane region" description="Helical" evidence="1">
    <location>
        <begin position="255"/>
        <end position="277"/>
    </location>
</feature>